<evidence type="ECO:0000256" key="8">
    <source>
        <dbReference type="SAM" id="MobiDB-lite"/>
    </source>
</evidence>
<evidence type="ECO:0000256" key="5">
    <source>
        <dbReference type="ARBA" id="ARBA00023159"/>
    </source>
</evidence>
<dbReference type="InterPro" id="IPR051953">
    <property type="entry name" value="Plant_SW-associated_TFs"/>
</dbReference>
<evidence type="ECO:0000256" key="1">
    <source>
        <dbReference type="ARBA" id="ARBA00004123"/>
    </source>
</evidence>
<dbReference type="PANTHER" id="PTHR47997">
    <property type="entry name" value="MYB DOMAIN PROTEIN 55"/>
    <property type="match status" value="1"/>
</dbReference>
<organism evidence="11 12">
    <name type="scientific">Lactuca virosa</name>
    <dbReference type="NCBI Taxonomy" id="75947"/>
    <lineage>
        <taxon>Eukaryota</taxon>
        <taxon>Viridiplantae</taxon>
        <taxon>Streptophyta</taxon>
        <taxon>Embryophyta</taxon>
        <taxon>Tracheophyta</taxon>
        <taxon>Spermatophyta</taxon>
        <taxon>Magnoliopsida</taxon>
        <taxon>eudicotyledons</taxon>
        <taxon>Gunneridae</taxon>
        <taxon>Pentapetalae</taxon>
        <taxon>asterids</taxon>
        <taxon>campanulids</taxon>
        <taxon>Asterales</taxon>
        <taxon>Asteraceae</taxon>
        <taxon>Cichorioideae</taxon>
        <taxon>Cichorieae</taxon>
        <taxon>Lactucinae</taxon>
        <taxon>Lactuca</taxon>
    </lineage>
</organism>
<dbReference type="SMART" id="SM00717">
    <property type="entry name" value="SANT"/>
    <property type="match status" value="2"/>
</dbReference>
<evidence type="ECO:0000259" key="10">
    <source>
        <dbReference type="PROSITE" id="PS51294"/>
    </source>
</evidence>
<evidence type="ECO:0000256" key="3">
    <source>
        <dbReference type="ARBA" id="ARBA00023015"/>
    </source>
</evidence>
<dbReference type="AlphaFoldDB" id="A0AAU9M215"/>
<dbReference type="PROSITE" id="PS51294">
    <property type="entry name" value="HTH_MYB"/>
    <property type="match status" value="2"/>
</dbReference>
<comment type="caution">
    <text evidence="11">The sequence shown here is derived from an EMBL/GenBank/DDBJ whole genome shotgun (WGS) entry which is preliminary data.</text>
</comment>
<protein>
    <submittedName>
        <fullName evidence="11">Uncharacterized protein</fullName>
    </submittedName>
</protein>
<evidence type="ECO:0000313" key="11">
    <source>
        <dbReference type="EMBL" id="CAH1419566.1"/>
    </source>
</evidence>
<feature type="region of interest" description="Disordered" evidence="8">
    <location>
        <begin position="128"/>
        <end position="152"/>
    </location>
</feature>
<dbReference type="GO" id="GO:0005634">
    <property type="term" value="C:nucleus"/>
    <property type="evidence" value="ECO:0007669"/>
    <property type="project" value="UniProtKB-SubCell"/>
</dbReference>
<evidence type="ECO:0000256" key="4">
    <source>
        <dbReference type="ARBA" id="ARBA00023125"/>
    </source>
</evidence>
<dbReference type="GO" id="GO:0045893">
    <property type="term" value="P:positive regulation of DNA-templated transcription"/>
    <property type="evidence" value="ECO:0007669"/>
    <property type="project" value="UniProtKB-ARBA"/>
</dbReference>
<name>A0AAU9M215_9ASTR</name>
<evidence type="ECO:0000256" key="7">
    <source>
        <dbReference type="ARBA" id="ARBA00023242"/>
    </source>
</evidence>
<dbReference type="Gene3D" id="1.10.10.60">
    <property type="entry name" value="Homeodomain-like"/>
    <property type="match status" value="2"/>
</dbReference>
<reference evidence="11 12" key="1">
    <citation type="submission" date="2022-01" db="EMBL/GenBank/DDBJ databases">
        <authorList>
            <person name="Xiong W."/>
            <person name="Schranz E."/>
        </authorList>
    </citation>
    <scope>NUCLEOTIDE SEQUENCE [LARGE SCALE GENOMIC DNA]</scope>
</reference>
<comment type="subcellular location">
    <subcellularLocation>
        <location evidence="1">Nucleus</location>
    </subcellularLocation>
</comment>
<feature type="compositionally biased region" description="Low complexity" evidence="8">
    <location>
        <begin position="133"/>
        <end position="149"/>
    </location>
</feature>
<evidence type="ECO:0000256" key="6">
    <source>
        <dbReference type="ARBA" id="ARBA00023163"/>
    </source>
</evidence>
<sequence length="261" mass="29549">MRCKSSANQNLKHKKGLWSPDEDQKLKDYIINHGLGCWTSVPINAGLQRNGKSCRLRWTNYLRPGLKRGTFTAHEEQIILSLHGMLGNKWSQMSQHLPGRSDNEIKNHWHSYLKKKFAKLQNIPPLGTLNKESSSSSSSSLKSTRTGSSIESTDVEPLDYSKVTGLRIPPKILFTDWLSLDQFQLFNNNNSDELSFSIDAFNHTCSSQETIINGGSYRSGIQEGSRVSNMQQSPECQNVEHDFYDLIFEEIIGPNFNINAL</sequence>
<dbReference type="EMBL" id="CAKMRJ010000397">
    <property type="protein sequence ID" value="CAH1419566.1"/>
    <property type="molecule type" value="Genomic_DNA"/>
</dbReference>
<dbReference type="Proteomes" id="UP001157418">
    <property type="component" value="Unassembled WGS sequence"/>
</dbReference>
<feature type="domain" description="HTH myb-type" evidence="10">
    <location>
        <begin position="63"/>
        <end position="117"/>
    </location>
</feature>
<dbReference type="PROSITE" id="PS50090">
    <property type="entry name" value="MYB_LIKE"/>
    <property type="match status" value="2"/>
</dbReference>
<dbReference type="InterPro" id="IPR009057">
    <property type="entry name" value="Homeodomain-like_sf"/>
</dbReference>
<proteinExistence type="predicted"/>
<dbReference type="PANTHER" id="PTHR47997:SF49">
    <property type="entry name" value="HOMEODOMAIN-LIKE PROTEIN-RELATED"/>
    <property type="match status" value="1"/>
</dbReference>
<gene>
    <name evidence="11" type="ORF">LVIROSA_LOCUS7085</name>
</gene>
<feature type="domain" description="HTH myb-type" evidence="10">
    <location>
        <begin position="10"/>
        <end position="62"/>
    </location>
</feature>
<dbReference type="CDD" id="cd00167">
    <property type="entry name" value="SANT"/>
    <property type="match status" value="2"/>
</dbReference>
<evidence type="ECO:0000313" key="12">
    <source>
        <dbReference type="Proteomes" id="UP001157418"/>
    </source>
</evidence>
<dbReference type="Pfam" id="PF00249">
    <property type="entry name" value="Myb_DNA-binding"/>
    <property type="match status" value="2"/>
</dbReference>
<feature type="domain" description="Myb-like" evidence="9">
    <location>
        <begin position="10"/>
        <end position="62"/>
    </location>
</feature>
<keyword evidence="2" id="KW-0677">Repeat</keyword>
<dbReference type="SUPFAM" id="SSF46689">
    <property type="entry name" value="Homeodomain-like"/>
    <property type="match status" value="1"/>
</dbReference>
<keyword evidence="5" id="KW-0010">Activator</keyword>
<evidence type="ECO:0000256" key="2">
    <source>
        <dbReference type="ARBA" id="ARBA00022737"/>
    </source>
</evidence>
<accession>A0AAU9M215</accession>
<dbReference type="FunFam" id="1.10.10.60:FF:000077">
    <property type="entry name" value="MYB transcription factor"/>
    <property type="match status" value="1"/>
</dbReference>
<dbReference type="InterPro" id="IPR017930">
    <property type="entry name" value="Myb_dom"/>
</dbReference>
<evidence type="ECO:0000259" key="9">
    <source>
        <dbReference type="PROSITE" id="PS50090"/>
    </source>
</evidence>
<keyword evidence="6" id="KW-0804">Transcription</keyword>
<dbReference type="InterPro" id="IPR001005">
    <property type="entry name" value="SANT/Myb"/>
</dbReference>
<keyword evidence="7" id="KW-0539">Nucleus</keyword>
<keyword evidence="12" id="KW-1185">Reference proteome</keyword>
<keyword evidence="4" id="KW-0238">DNA-binding</keyword>
<keyword evidence="3" id="KW-0805">Transcription regulation</keyword>
<feature type="domain" description="Myb-like" evidence="9">
    <location>
        <begin position="63"/>
        <end position="113"/>
    </location>
</feature>
<dbReference type="GO" id="GO:0003677">
    <property type="term" value="F:DNA binding"/>
    <property type="evidence" value="ECO:0007669"/>
    <property type="project" value="UniProtKB-KW"/>
</dbReference>